<reference evidence="3" key="1">
    <citation type="submission" date="2017-08" db="EMBL/GenBank/DDBJ databases">
        <title>Direct submision.</title>
        <authorList>
            <person name="Kim S.-J."/>
            <person name="Rhee S.-K."/>
        </authorList>
    </citation>
    <scope>NUCLEOTIDE SEQUENCE [LARGE SCALE GENOMIC DNA]</scope>
    <source>
        <strain evidence="3">GI5</strain>
    </source>
</reference>
<keyword evidence="3" id="KW-1185">Reference proteome</keyword>
<dbReference type="Pfam" id="PF00144">
    <property type="entry name" value="Beta-lactamase"/>
    <property type="match status" value="1"/>
</dbReference>
<sequence>MLQGYVHPDFGRVAEVLSQQIPRNRPGGAALSVYHKGQCVVDIWGGTRNRDGDPWRSETLSLSFSTTKGVASTLLHILVDQGYLNYDDPVSKHWPEFGQKAKQNITVRQLLCHEAGMYHIREMIDDAEQMMDWNFMTTAIERAKPVHEPGTNNGYHALTYGWLIGELVQRVTSKTFAEVLDELIAAPLQLDGLYVGLPEDQMHRRAELVQSIGKQGSSEMRVERRSQKLMLKAVTAGLKIANIDLDKTISALVPKGAMYLDYNSPDFVNACVPAANGMFTARSLAKLYAVLANGGELDGIRLISRETMNEITQIQNRTMGDVIPVPMHWRLGYHRVFALGKATSLSFGHFGFGGSGAWADPVRKLSVGLTLNNGVGTPFGDARILQITGAVIKAAEKRYLMPDLEQVHGIGPFFPRDRRSTYGTAKKLVTGVLPRRRKADLSAI</sequence>
<dbReference type="PANTHER" id="PTHR43319">
    <property type="entry name" value="BETA-LACTAMASE-RELATED"/>
    <property type="match status" value="1"/>
</dbReference>
<name>A0A2K9LH15_9GAMM</name>
<evidence type="ECO:0000313" key="2">
    <source>
        <dbReference type="EMBL" id="AUM11517.1"/>
    </source>
</evidence>
<dbReference type="OrthoDB" id="9799367at2"/>
<feature type="domain" description="Beta-lactamase-related" evidence="1">
    <location>
        <begin position="27"/>
        <end position="384"/>
    </location>
</feature>
<dbReference type="GO" id="GO:0016787">
    <property type="term" value="F:hydrolase activity"/>
    <property type="evidence" value="ECO:0007669"/>
    <property type="project" value="UniProtKB-KW"/>
</dbReference>
<evidence type="ECO:0000259" key="1">
    <source>
        <dbReference type="Pfam" id="PF00144"/>
    </source>
</evidence>
<dbReference type="EMBL" id="CP022684">
    <property type="protein sequence ID" value="AUM11517.1"/>
    <property type="molecule type" value="Genomic_DNA"/>
</dbReference>
<accession>A0A2K9LH15</accession>
<dbReference type="InterPro" id="IPR012338">
    <property type="entry name" value="Beta-lactam/transpept-like"/>
</dbReference>
<dbReference type="PANTHER" id="PTHR43319:SF3">
    <property type="entry name" value="BETA-LACTAMASE-RELATED DOMAIN-CONTAINING PROTEIN"/>
    <property type="match status" value="1"/>
</dbReference>
<keyword evidence="2" id="KW-0378">Hydrolase</keyword>
<organism evidence="2 3">
    <name type="scientific">Ketobacter alkanivorans</name>
    <dbReference type="NCBI Taxonomy" id="1917421"/>
    <lineage>
        <taxon>Bacteria</taxon>
        <taxon>Pseudomonadati</taxon>
        <taxon>Pseudomonadota</taxon>
        <taxon>Gammaproteobacteria</taxon>
        <taxon>Pseudomonadales</taxon>
        <taxon>Ketobacteraceae</taxon>
        <taxon>Ketobacter</taxon>
    </lineage>
</organism>
<evidence type="ECO:0000313" key="3">
    <source>
        <dbReference type="Proteomes" id="UP000235116"/>
    </source>
</evidence>
<dbReference type="SUPFAM" id="SSF56601">
    <property type="entry name" value="beta-lactamase/transpeptidase-like"/>
    <property type="match status" value="1"/>
</dbReference>
<protein>
    <submittedName>
        <fullName evidence="2">Serine hydrolase</fullName>
    </submittedName>
</protein>
<proteinExistence type="predicted"/>
<dbReference type="Proteomes" id="UP000235116">
    <property type="component" value="Chromosome"/>
</dbReference>
<dbReference type="InterPro" id="IPR001466">
    <property type="entry name" value="Beta-lactam-related"/>
</dbReference>
<dbReference type="Gene3D" id="3.40.710.10">
    <property type="entry name" value="DD-peptidase/beta-lactamase superfamily"/>
    <property type="match status" value="1"/>
</dbReference>
<gene>
    <name evidence="2" type="ORF">Kalk_03380</name>
</gene>
<dbReference type="KEGG" id="kak:Kalk_03380"/>
<dbReference type="AlphaFoldDB" id="A0A2K9LH15"/>
<dbReference type="RefSeq" id="WP_101892857.1">
    <property type="nucleotide sequence ID" value="NZ_CP022684.1"/>
</dbReference>
<dbReference type="InterPro" id="IPR052907">
    <property type="entry name" value="Beta-lactamase/esterase"/>
</dbReference>